<dbReference type="AlphaFoldDB" id="A0A3L6Q3N1"/>
<keyword evidence="3" id="KW-1185">Reference proteome</keyword>
<evidence type="ECO:0000256" key="1">
    <source>
        <dbReference type="SAM" id="MobiDB-lite"/>
    </source>
</evidence>
<comment type="caution">
    <text evidence="2">The sequence shown here is derived from an EMBL/GenBank/DDBJ whole genome shotgun (WGS) entry which is preliminary data.</text>
</comment>
<dbReference type="Proteomes" id="UP000275267">
    <property type="component" value="Unassembled WGS sequence"/>
</dbReference>
<proteinExistence type="predicted"/>
<gene>
    <name evidence="2" type="ORF">C2845_PM17G00530</name>
</gene>
<sequence>MESHETSVESHGPTATQSHGKGERFLDFLRAAPSNKLWFHRFGSATLRARTVDWRALGARCKA</sequence>
<accession>A0A3L6Q3N1</accession>
<evidence type="ECO:0000313" key="2">
    <source>
        <dbReference type="EMBL" id="RLM69469.1"/>
    </source>
</evidence>
<dbReference type="EMBL" id="PQIB02000014">
    <property type="protein sequence ID" value="RLM69469.1"/>
    <property type="molecule type" value="Genomic_DNA"/>
</dbReference>
<evidence type="ECO:0000313" key="3">
    <source>
        <dbReference type="Proteomes" id="UP000275267"/>
    </source>
</evidence>
<reference evidence="3" key="1">
    <citation type="journal article" date="2019" name="Nat. Commun.">
        <title>The genome of broomcorn millet.</title>
        <authorList>
            <person name="Zou C."/>
            <person name="Miki D."/>
            <person name="Li D."/>
            <person name="Tang Q."/>
            <person name="Xiao L."/>
            <person name="Rajput S."/>
            <person name="Deng P."/>
            <person name="Jia W."/>
            <person name="Huang R."/>
            <person name="Zhang M."/>
            <person name="Sun Y."/>
            <person name="Hu J."/>
            <person name="Fu X."/>
            <person name="Schnable P.S."/>
            <person name="Li F."/>
            <person name="Zhang H."/>
            <person name="Feng B."/>
            <person name="Zhu X."/>
            <person name="Liu R."/>
            <person name="Schnable J.C."/>
            <person name="Zhu J.-K."/>
            <person name="Zhang H."/>
        </authorList>
    </citation>
    <scope>NUCLEOTIDE SEQUENCE [LARGE SCALE GENOMIC DNA]</scope>
</reference>
<name>A0A3L6Q3N1_PANMI</name>
<organism evidence="2 3">
    <name type="scientific">Panicum miliaceum</name>
    <name type="common">Proso millet</name>
    <name type="synonym">Broomcorn millet</name>
    <dbReference type="NCBI Taxonomy" id="4540"/>
    <lineage>
        <taxon>Eukaryota</taxon>
        <taxon>Viridiplantae</taxon>
        <taxon>Streptophyta</taxon>
        <taxon>Embryophyta</taxon>
        <taxon>Tracheophyta</taxon>
        <taxon>Spermatophyta</taxon>
        <taxon>Magnoliopsida</taxon>
        <taxon>Liliopsida</taxon>
        <taxon>Poales</taxon>
        <taxon>Poaceae</taxon>
        <taxon>PACMAD clade</taxon>
        <taxon>Panicoideae</taxon>
        <taxon>Panicodae</taxon>
        <taxon>Paniceae</taxon>
        <taxon>Panicinae</taxon>
        <taxon>Panicum</taxon>
        <taxon>Panicum sect. Panicum</taxon>
    </lineage>
</organism>
<feature type="region of interest" description="Disordered" evidence="1">
    <location>
        <begin position="1"/>
        <end position="22"/>
    </location>
</feature>
<protein>
    <submittedName>
        <fullName evidence="2">Pentatricopeptide repeat-containing protein</fullName>
    </submittedName>
</protein>